<reference evidence="3 4" key="1">
    <citation type="journal article" date="2016" name="Nat. Commun.">
        <title>Thousands of microbial genomes shed light on interconnected biogeochemical processes in an aquifer system.</title>
        <authorList>
            <person name="Anantharaman K."/>
            <person name="Brown C.T."/>
            <person name="Hug L.A."/>
            <person name="Sharon I."/>
            <person name="Castelle C.J."/>
            <person name="Probst A.J."/>
            <person name="Thomas B.C."/>
            <person name="Singh A."/>
            <person name="Wilkins M.J."/>
            <person name="Karaoz U."/>
            <person name="Brodie E.L."/>
            <person name="Williams K.H."/>
            <person name="Hubbard S.S."/>
            <person name="Banfield J.F."/>
        </authorList>
    </citation>
    <scope>NUCLEOTIDE SEQUENCE [LARGE SCALE GENOMIC DNA]</scope>
</reference>
<evidence type="ECO:0000313" key="3">
    <source>
        <dbReference type="EMBL" id="OGG14547.1"/>
    </source>
</evidence>
<dbReference type="InterPro" id="IPR011051">
    <property type="entry name" value="RmlC_Cupin_sf"/>
</dbReference>
<protein>
    <recommendedName>
        <fullName evidence="2">Mannose-6-phosphate isomerase type II C-terminal domain-containing protein</fullName>
    </recommendedName>
</protein>
<evidence type="ECO:0000256" key="1">
    <source>
        <dbReference type="SAM" id="MobiDB-lite"/>
    </source>
</evidence>
<dbReference type="Pfam" id="PF01050">
    <property type="entry name" value="MannoseP_isomer"/>
    <property type="match status" value="1"/>
</dbReference>
<evidence type="ECO:0000259" key="2">
    <source>
        <dbReference type="Pfam" id="PF01050"/>
    </source>
</evidence>
<feature type="domain" description="Mannose-6-phosphate isomerase type II C-terminal" evidence="2">
    <location>
        <begin position="5"/>
        <end position="91"/>
    </location>
</feature>
<accession>A0A1F5ZR26</accession>
<dbReference type="InterPro" id="IPR001538">
    <property type="entry name" value="Man6P_isomerase-2_C"/>
</dbReference>
<dbReference type="Proteomes" id="UP000177416">
    <property type="component" value="Unassembled WGS sequence"/>
</dbReference>
<dbReference type="SUPFAM" id="SSF51182">
    <property type="entry name" value="RmlC-like cupins"/>
    <property type="match status" value="1"/>
</dbReference>
<feature type="compositionally biased region" description="Basic and acidic residues" evidence="1">
    <location>
        <begin position="109"/>
        <end position="133"/>
    </location>
</feature>
<proteinExistence type="predicted"/>
<comment type="caution">
    <text evidence="3">The sequence shown here is derived from an EMBL/GenBank/DDBJ whole genome shotgun (WGS) entry which is preliminary data.</text>
</comment>
<name>A0A1F5ZR26_9BACT</name>
<organism evidence="3 4">
    <name type="scientific">Candidatus Gottesmanbacteria bacterium RIFCSPHIGHO2_01_FULL_46_14</name>
    <dbReference type="NCBI Taxonomy" id="1798380"/>
    <lineage>
        <taxon>Bacteria</taxon>
        <taxon>Candidatus Gottesmaniibacteriota</taxon>
    </lineage>
</organism>
<gene>
    <name evidence="3" type="ORF">A2875_03425</name>
</gene>
<dbReference type="AlphaFoldDB" id="A0A1F5ZR26"/>
<evidence type="ECO:0000313" key="4">
    <source>
        <dbReference type="Proteomes" id="UP000177416"/>
    </source>
</evidence>
<sequence>PFVKRVEKPWGYEIIYTPDDAPATGKILHVTAGKRLSLQYHDVKRETLCLISGEALITLSNEKDEPVEVPMELNKGYHVVPGQVHRVMAVTDIDFIEASTPELGNTFRLQDDSNRATETEEIRKQENRGWKKS</sequence>
<dbReference type="EMBL" id="MFJJ01000016">
    <property type="protein sequence ID" value="OGG14547.1"/>
    <property type="molecule type" value="Genomic_DNA"/>
</dbReference>
<feature type="non-terminal residue" evidence="3">
    <location>
        <position position="1"/>
    </location>
</feature>
<dbReference type="Gene3D" id="2.60.120.10">
    <property type="entry name" value="Jelly Rolls"/>
    <property type="match status" value="1"/>
</dbReference>
<feature type="region of interest" description="Disordered" evidence="1">
    <location>
        <begin position="106"/>
        <end position="133"/>
    </location>
</feature>
<dbReference type="InterPro" id="IPR014710">
    <property type="entry name" value="RmlC-like_jellyroll"/>
</dbReference>